<gene>
    <name evidence="13" type="ORF">V9T40_009673</name>
</gene>
<dbReference type="GO" id="GO:0003676">
    <property type="term" value="F:nucleic acid binding"/>
    <property type="evidence" value="ECO:0007669"/>
    <property type="project" value="InterPro"/>
</dbReference>
<evidence type="ECO:0000256" key="10">
    <source>
        <dbReference type="SAM" id="MobiDB-lite"/>
    </source>
</evidence>
<dbReference type="GO" id="GO:0015074">
    <property type="term" value="P:DNA integration"/>
    <property type="evidence" value="ECO:0007669"/>
    <property type="project" value="InterPro"/>
</dbReference>
<proteinExistence type="predicted"/>
<dbReference type="FunFam" id="3.30.70.270:FF:000026">
    <property type="entry name" value="Transposon Ty3-G Gag-Pol polyprotein"/>
    <property type="match status" value="1"/>
</dbReference>
<feature type="compositionally biased region" description="Basic residues" evidence="10">
    <location>
        <begin position="245"/>
        <end position="255"/>
    </location>
</feature>
<protein>
    <recommendedName>
        <fullName evidence="1">RNA-directed DNA polymerase</fullName>
        <ecNumber evidence="1">2.7.7.49</ecNumber>
    </recommendedName>
</protein>
<feature type="domain" description="Reverse transcriptase" evidence="11">
    <location>
        <begin position="540"/>
        <end position="718"/>
    </location>
</feature>
<dbReference type="Pfam" id="PF00665">
    <property type="entry name" value="rve"/>
    <property type="match status" value="1"/>
</dbReference>
<dbReference type="CDD" id="cd01647">
    <property type="entry name" value="RT_LTR"/>
    <property type="match status" value="1"/>
</dbReference>
<dbReference type="InterPro" id="IPR043502">
    <property type="entry name" value="DNA/RNA_pol_sf"/>
</dbReference>
<dbReference type="PROSITE" id="PS50878">
    <property type="entry name" value="RT_POL"/>
    <property type="match status" value="1"/>
</dbReference>
<keyword evidence="4" id="KW-0548">Nucleotidyltransferase</keyword>
<evidence type="ECO:0000256" key="1">
    <source>
        <dbReference type="ARBA" id="ARBA00012493"/>
    </source>
</evidence>
<dbReference type="InterPro" id="IPR001584">
    <property type="entry name" value="Integrase_cat-core"/>
</dbReference>
<evidence type="ECO:0000259" key="11">
    <source>
        <dbReference type="PROSITE" id="PS50878"/>
    </source>
</evidence>
<dbReference type="InterPro" id="IPR012337">
    <property type="entry name" value="RNaseH-like_sf"/>
</dbReference>
<dbReference type="InterPro" id="IPR021109">
    <property type="entry name" value="Peptidase_aspartic_dom_sf"/>
</dbReference>
<dbReference type="EMBL" id="JBBCAQ010000010">
    <property type="protein sequence ID" value="KAK7602232.1"/>
    <property type="molecule type" value="Genomic_DNA"/>
</dbReference>
<keyword evidence="5" id="KW-0540">Nuclease</keyword>
<dbReference type="GO" id="GO:0006508">
    <property type="term" value="P:proteolysis"/>
    <property type="evidence" value="ECO:0007669"/>
    <property type="project" value="UniProtKB-KW"/>
</dbReference>
<dbReference type="InterPro" id="IPR000477">
    <property type="entry name" value="RT_dom"/>
</dbReference>
<sequence>MFDEEFVKLLENQNKMINLFLSKSEPTAPGDLSKLSIQFDSFNPKDEKFDCYLLRLENFFAIKKLSGDDAEIDKAKKQILINSIGPKYIQLLRNSTAPDDPRDKSYQDLVSILKLQLAPKTNIFSEQHKFLSRVQKQGESISKYIGALLELTLTCDWNCPQPACKKPFTQIILRAQFIRGLYDSDIRERLLQQPDQASISLEKLVEIAQSIELSKSESKEVYKNPMNTSTLHKLNVSGSEINSKNQRRTNNRRQNRPQERSSTPHRNRQQSKSRSTIDFKALGIDGHCLRCGYSNHQVKDCNHQPEKFKCKSCGRVGHVEKVCISTLLKNGEIGKNLNSKNSVSYLCYDSDDDDTVHRINLISDSNKKIFIPLQINGVDCKLECDSGSRKTVVTFKFFNSLKLRRKLSHTDALFKDYQGNYFRPLGCIQVTARYGSRKILGTMYVTDKSKISVIGLEWLIPLDILRINEIKSVSDEQIPSITQIEEDFRDVFSSTDSKAVPDYQLSYTLKKNAKPIYRKPRKVPQALIPAVDRFIDRMIAQDIYEPVDVSLWGTPVVFASKSNGDVRLCGNYKLTLNDQIENVHYQIPTIEEIFNKMEHGVYFCKIDLWEAYLHIRVDPETAKMQALSTHRGTFIVKRLYFGTKVAPNLFHQFIDQVVQNLPGTVAYFDDLLVAGDTLEICEERLRKLLQRLREKNLRVNLKKCKFFVTEIEYLGHVISKDGLHKSNKKIEAVKNAPTPKNADDVRQFLGLVNYYHRFIPSSSTLLHPLNQLLHKDQKFVWSPACNRAFIKIKEIISSDQVLTPYQQNLPLYLATDASPHGIAAILSHRFPNDGERPIAFASRSLSKSEANYSQLDREALAVFWAAKKFYYYIAGRPFTFVVDNKPIQQIFHPSKELPSFAASRMLRYAAYLSQFDYTIEHRAASKHQNVDYLSRFPIESCQLNIIDECSYLQNERLANITASATFSTETLRERTAADPELSNLLQDLKNGKNTDPDYSINDGIIFRGCRAVIPQSLQAAVLDELHSTHLGIVKMKSIARNYVFWRNIDRDIEALVKSCKNCADQKKLPPKVPLHRWEVAEKSFQRVHIDYAGPMLDRHFFIVVDSFSKWLEVYVTKNAPTSTKSINFLQDFISRFGIPEELVSDNATIFKSEEFCQFASFYQIRQRFIAPGHPATNGQAERFVQFVKNKLKKMADEPESIESKLRAILFRYRTTPTSNGKTPSQMVFGSTIRNRFDLLKPKQVTKSIKPKPTIRSFQLGERVQSRNYQSSTQWKYGTVVERLGHLHYLIELDDGYVIKRHVDQLRSTDVDLQKPVRQVSFALPHQPEPQATYTAHTTIPTSTVSDPAVPSTSFRQSPVKTTPPKQPPSVTSPVAVRPTPPVQVPLRRSSRAHKPVNRMNL</sequence>
<evidence type="ECO:0000256" key="4">
    <source>
        <dbReference type="ARBA" id="ARBA00022695"/>
    </source>
</evidence>
<dbReference type="InterPro" id="IPR043128">
    <property type="entry name" value="Rev_trsase/Diguanyl_cyclase"/>
</dbReference>
<keyword evidence="14" id="KW-1185">Reference proteome</keyword>
<evidence type="ECO:0000256" key="3">
    <source>
        <dbReference type="ARBA" id="ARBA00022679"/>
    </source>
</evidence>
<feature type="compositionally biased region" description="Basic residues" evidence="10">
    <location>
        <begin position="1388"/>
        <end position="1401"/>
    </location>
</feature>
<feature type="region of interest" description="Disordered" evidence="10">
    <location>
        <begin position="1338"/>
        <end position="1401"/>
    </location>
</feature>
<dbReference type="InterPro" id="IPR041577">
    <property type="entry name" value="RT_RNaseH_2"/>
</dbReference>
<evidence type="ECO:0000256" key="6">
    <source>
        <dbReference type="ARBA" id="ARBA00022750"/>
    </source>
</evidence>
<feature type="domain" description="Integrase catalytic" evidence="12">
    <location>
        <begin position="1069"/>
        <end position="1231"/>
    </location>
</feature>
<dbReference type="PANTHER" id="PTHR37984:SF5">
    <property type="entry name" value="PROTEIN NYNRIN-LIKE"/>
    <property type="match status" value="1"/>
</dbReference>
<dbReference type="SUPFAM" id="SSF50630">
    <property type="entry name" value="Acid proteases"/>
    <property type="match status" value="1"/>
</dbReference>
<dbReference type="CDD" id="cd09274">
    <property type="entry name" value="RNase_HI_RT_Ty3"/>
    <property type="match status" value="1"/>
</dbReference>
<evidence type="ECO:0000256" key="5">
    <source>
        <dbReference type="ARBA" id="ARBA00022722"/>
    </source>
</evidence>
<dbReference type="PROSITE" id="PS50994">
    <property type="entry name" value="INTEGRASE"/>
    <property type="match status" value="1"/>
</dbReference>
<dbReference type="GO" id="GO:0004190">
    <property type="term" value="F:aspartic-type endopeptidase activity"/>
    <property type="evidence" value="ECO:0007669"/>
    <property type="project" value="UniProtKB-KW"/>
</dbReference>
<keyword evidence="6" id="KW-0064">Aspartyl protease</keyword>
<organism evidence="13 14">
    <name type="scientific">Parthenolecanium corni</name>
    <dbReference type="NCBI Taxonomy" id="536013"/>
    <lineage>
        <taxon>Eukaryota</taxon>
        <taxon>Metazoa</taxon>
        <taxon>Ecdysozoa</taxon>
        <taxon>Arthropoda</taxon>
        <taxon>Hexapoda</taxon>
        <taxon>Insecta</taxon>
        <taxon>Pterygota</taxon>
        <taxon>Neoptera</taxon>
        <taxon>Paraneoptera</taxon>
        <taxon>Hemiptera</taxon>
        <taxon>Sternorrhyncha</taxon>
        <taxon>Coccoidea</taxon>
        <taxon>Coccidae</taxon>
        <taxon>Parthenolecanium</taxon>
    </lineage>
</organism>
<dbReference type="Gene3D" id="3.30.420.10">
    <property type="entry name" value="Ribonuclease H-like superfamily/Ribonuclease H"/>
    <property type="match status" value="1"/>
</dbReference>
<dbReference type="EC" id="2.7.7.49" evidence="1"/>
<dbReference type="Gene3D" id="3.30.70.270">
    <property type="match status" value="2"/>
</dbReference>
<name>A0AAN9TQU7_9HEMI</name>
<dbReference type="Gene3D" id="3.10.20.370">
    <property type="match status" value="1"/>
</dbReference>
<reference evidence="13 14" key="1">
    <citation type="submission" date="2024-03" db="EMBL/GenBank/DDBJ databases">
        <title>Adaptation during the transition from Ophiocordyceps entomopathogen to insect associate is accompanied by gene loss and intensified selection.</title>
        <authorList>
            <person name="Ward C.M."/>
            <person name="Onetto C.A."/>
            <person name="Borneman A.R."/>
        </authorList>
    </citation>
    <scope>NUCLEOTIDE SEQUENCE [LARGE SCALE GENOMIC DNA]</scope>
    <source>
        <strain evidence="13">AWRI1</strain>
        <tissue evidence="13">Single Adult Female</tissue>
    </source>
</reference>
<feature type="compositionally biased region" description="Polar residues" evidence="10">
    <location>
        <begin position="1338"/>
        <end position="1360"/>
    </location>
</feature>
<dbReference type="SUPFAM" id="SSF57756">
    <property type="entry name" value="Retrovirus zinc finger-like domains"/>
    <property type="match status" value="1"/>
</dbReference>
<comment type="caution">
    <text evidence="13">The sequence shown here is derived from an EMBL/GenBank/DDBJ whole genome shotgun (WGS) entry which is preliminary data.</text>
</comment>
<evidence type="ECO:0000313" key="13">
    <source>
        <dbReference type="EMBL" id="KAK7602232.1"/>
    </source>
</evidence>
<dbReference type="GO" id="GO:0008270">
    <property type="term" value="F:zinc ion binding"/>
    <property type="evidence" value="ECO:0007669"/>
    <property type="project" value="InterPro"/>
</dbReference>
<dbReference type="Gene3D" id="3.10.10.10">
    <property type="entry name" value="HIV Type 1 Reverse Transcriptase, subunit A, domain 1"/>
    <property type="match status" value="1"/>
</dbReference>
<dbReference type="GO" id="GO:0042575">
    <property type="term" value="C:DNA polymerase complex"/>
    <property type="evidence" value="ECO:0007669"/>
    <property type="project" value="UniProtKB-ARBA"/>
</dbReference>
<dbReference type="SUPFAM" id="SSF53098">
    <property type="entry name" value="Ribonuclease H-like"/>
    <property type="match status" value="1"/>
</dbReference>
<dbReference type="GO" id="GO:0003964">
    <property type="term" value="F:RNA-directed DNA polymerase activity"/>
    <property type="evidence" value="ECO:0007669"/>
    <property type="project" value="UniProtKB-KW"/>
</dbReference>
<dbReference type="FunFam" id="3.10.20.370:FF:000001">
    <property type="entry name" value="Retrovirus-related Pol polyprotein from transposon 17.6-like protein"/>
    <property type="match status" value="1"/>
</dbReference>
<dbReference type="SUPFAM" id="SSF56672">
    <property type="entry name" value="DNA/RNA polymerases"/>
    <property type="match status" value="1"/>
</dbReference>
<evidence type="ECO:0000256" key="9">
    <source>
        <dbReference type="ARBA" id="ARBA00023268"/>
    </source>
</evidence>
<dbReference type="InterPro" id="IPR036397">
    <property type="entry name" value="RNaseH_sf"/>
</dbReference>
<dbReference type="InterPro" id="IPR050951">
    <property type="entry name" value="Retrovirus_Pol_polyprotein"/>
</dbReference>
<dbReference type="Gene3D" id="2.40.70.10">
    <property type="entry name" value="Acid Proteases"/>
    <property type="match status" value="1"/>
</dbReference>
<dbReference type="FunFam" id="1.10.340.70:FF:000003">
    <property type="entry name" value="Protein CBG25708"/>
    <property type="match status" value="1"/>
</dbReference>
<dbReference type="Gene3D" id="4.10.60.10">
    <property type="entry name" value="Zinc finger, CCHC-type"/>
    <property type="match status" value="1"/>
</dbReference>
<dbReference type="Proteomes" id="UP001367676">
    <property type="component" value="Unassembled WGS sequence"/>
</dbReference>
<keyword evidence="7" id="KW-0255">Endonuclease</keyword>
<keyword evidence="9" id="KW-0511">Multifunctional enzyme</keyword>
<keyword evidence="3" id="KW-0808">Transferase</keyword>
<feature type="region of interest" description="Disordered" evidence="10">
    <location>
        <begin position="240"/>
        <end position="275"/>
    </location>
</feature>
<keyword evidence="8" id="KW-0695">RNA-directed DNA polymerase</keyword>
<dbReference type="Pfam" id="PF17921">
    <property type="entry name" value="Integrase_H2C2"/>
    <property type="match status" value="1"/>
</dbReference>
<keyword evidence="7" id="KW-0378">Hydrolase</keyword>
<dbReference type="PANTHER" id="PTHR37984">
    <property type="entry name" value="PROTEIN CBG26694"/>
    <property type="match status" value="1"/>
</dbReference>
<evidence type="ECO:0000256" key="7">
    <source>
        <dbReference type="ARBA" id="ARBA00022759"/>
    </source>
</evidence>
<keyword evidence="2" id="KW-0645">Protease</keyword>
<dbReference type="InterPro" id="IPR041588">
    <property type="entry name" value="Integrase_H2C2"/>
</dbReference>
<evidence type="ECO:0000313" key="14">
    <source>
        <dbReference type="Proteomes" id="UP001367676"/>
    </source>
</evidence>
<dbReference type="InterPro" id="IPR036875">
    <property type="entry name" value="Znf_CCHC_sf"/>
</dbReference>
<evidence type="ECO:0000256" key="2">
    <source>
        <dbReference type="ARBA" id="ARBA00022670"/>
    </source>
</evidence>
<evidence type="ECO:0000259" key="12">
    <source>
        <dbReference type="PROSITE" id="PS50994"/>
    </source>
</evidence>
<accession>A0AAN9TQU7</accession>
<dbReference type="Gene3D" id="1.10.340.70">
    <property type="match status" value="1"/>
</dbReference>
<dbReference type="Pfam" id="PF17919">
    <property type="entry name" value="RT_RNaseH_2"/>
    <property type="match status" value="1"/>
</dbReference>
<evidence type="ECO:0000256" key="8">
    <source>
        <dbReference type="ARBA" id="ARBA00022918"/>
    </source>
</evidence>
<dbReference type="GO" id="GO:0004519">
    <property type="term" value="F:endonuclease activity"/>
    <property type="evidence" value="ECO:0007669"/>
    <property type="project" value="UniProtKB-KW"/>
</dbReference>
<dbReference type="Pfam" id="PF00078">
    <property type="entry name" value="RVT_1"/>
    <property type="match status" value="1"/>
</dbReference>